<sequence length="90" mass="10503">MQQLKKDIDNKQITLTVEIGPQGKIYGKITLKQIIDDFYQEHNIFINKNKKKIALESEINFLGQYKVNVILTKDIIAYFFVNVKAIEKKS</sequence>
<dbReference type="InterPro" id="IPR036791">
    <property type="entry name" value="Ribosomal_bL9_C_sf"/>
</dbReference>
<keyword evidence="3" id="KW-1185">Reference proteome</keyword>
<accession>A0A2S8NTP9</accession>
<feature type="domain" description="Large ribosomal subunit protein bL9 C-terminal" evidence="1">
    <location>
        <begin position="2"/>
        <end position="85"/>
    </location>
</feature>
<name>A0A2S8NTP9_9MOLU</name>
<evidence type="ECO:0000259" key="1">
    <source>
        <dbReference type="Pfam" id="PF03948"/>
    </source>
</evidence>
<comment type="caution">
    <text evidence="2">The sequence shown here is derived from an EMBL/GenBank/DDBJ whole genome shotgun (WGS) entry which is preliminary data.</text>
</comment>
<dbReference type="Gene3D" id="3.10.430.100">
    <property type="entry name" value="Ribosomal protein L9, C-terminal domain"/>
    <property type="match status" value="1"/>
</dbReference>
<dbReference type="SUPFAM" id="SSF55653">
    <property type="entry name" value="Ribosomal protein L9 C-domain"/>
    <property type="match status" value="1"/>
</dbReference>
<gene>
    <name evidence="2" type="ORF">C6B37_01995</name>
</gene>
<reference evidence="2 3" key="1">
    <citation type="submission" date="2018-02" db="EMBL/GenBank/DDBJ databases">
        <title>Metagenomics reveals mixed infection of spiroplasma and phytoplasma in chicory.</title>
        <authorList>
            <person name="Polano C."/>
            <person name="Moruzzi S."/>
            <person name="Ermacora P."/>
            <person name="Ferrini F."/>
            <person name="Martini M."/>
            <person name="Firrao G."/>
        </authorList>
    </citation>
    <scope>NUCLEOTIDE SEQUENCE [LARGE SCALE GENOMIC DNA]</scope>
    <source>
        <strain evidence="2 3">ChiP</strain>
    </source>
</reference>
<proteinExistence type="predicted"/>
<keyword evidence="2" id="KW-0689">Ribosomal protein</keyword>
<keyword evidence="2" id="KW-0687">Ribonucleoprotein</keyword>
<dbReference type="GO" id="GO:0005840">
    <property type="term" value="C:ribosome"/>
    <property type="evidence" value="ECO:0007669"/>
    <property type="project" value="UniProtKB-KW"/>
</dbReference>
<dbReference type="Proteomes" id="UP000238672">
    <property type="component" value="Unassembled WGS sequence"/>
</dbReference>
<dbReference type="AlphaFoldDB" id="A0A2S8NTP9"/>
<protein>
    <submittedName>
        <fullName evidence="2">50S ribosomal protein L9</fullName>
    </submittedName>
</protein>
<dbReference type="InterPro" id="IPR020069">
    <property type="entry name" value="Ribosomal_bL9_C"/>
</dbReference>
<feature type="non-terminal residue" evidence="2">
    <location>
        <position position="1"/>
    </location>
</feature>
<dbReference type="Pfam" id="PF03948">
    <property type="entry name" value="Ribosomal_L9_C"/>
    <property type="match status" value="1"/>
</dbReference>
<evidence type="ECO:0000313" key="2">
    <source>
        <dbReference type="EMBL" id="PQP79363.1"/>
    </source>
</evidence>
<dbReference type="EMBL" id="PUUG01000063">
    <property type="protein sequence ID" value="PQP79363.1"/>
    <property type="molecule type" value="Genomic_DNA"/>
</dbReference>
<organism evidence="2 3">
    <name type="scientific">Candidatus Phytoplasma phoenicium</name>
    <dbReference type="NCBI Taxonomy" id="198422"/>
    <lineage>
        <taxon>Bacteria</taxon>
        <taxon>Bacillati</taxon>
        <taxon>Mycoplasmatota</taxon>
        <taxon>Mollicutes</taxon>
        <taxon>Acholeplasmatales</taxon>
        <taxon>Acholeplasmataceae</taxon>
        <taxon>Candidatus Phytoplasma</taxon>
        <taxon>16SrIX (Pigeon pea witches'-broom group)</taxon>
    </lineage>
</organism>
<evidence type="ECO:0000313" key="3">
    <source>
        <dbReference type="Proteomes" id="UP000238672"/>
    </source>
</evidence>